<sequence>MIGRTTPSWRTVLAPATTGENPVALGVQLRQRESAGTAHWGPRRVLPATARSVATSDGELRLAARPLSRSATSGRWVQGDETWESLRRGAWRVDPARARWFSTLYGIAHDARLLGGYGDSEWLTLDGADSELLWPHLRAASALGIPIVSTRPDQDVRLGDAASVEVRVDGVDGVDGGLRLSPVVRFDGGDAAAHARPIGHVGVYGIEQAGGSLQIVFAPAGVGPGVRSLLAAGAPVTVPEAERADFLREAYPQLARETAVIGGRGVRLPAPERTTIVVTVNQRPRDELAYAMAWQVPGVGQVPWESAAGSSSVDPELRTSLEAAWASATERPFSPSGTRTGVDAAEFTNELLPALQAVDGVRVEISGVTRSYRELSGDPRIRVRTVETADADWFELGVHVEVEGRRVPFRPLFIALAQRRKKMLLSDGAYFSLSHPALDRLRELIEDSRDLVEWETGGARLNRYQLQLWTDFEDLADEAEPASRWRDAVDRLRESVSAGPRRALPEVPEGIATTLRPYQHEGFAWLAALRDARLGGILADDMGLGKTLQLLALLQRERERGESRPALVVAPTSVVSAWRDEAARHAPGLRIAVVNGAGVRLDRPEVDVVVTSYALLRLDARAYAEQEWSTVVLDEAQYVKNPRTRVHRAALGLRADVVLAATGTPLENSLTDLWAILSLTSPGLFPSARRFREEYVTPIERGRVEENAEGGAARERRLARLRRRVQPFLLRRTKDVVAADLPPRQEQDVRVELSSGHRAVYERVLQRERRKVLGLLDDLDSQRFIVFRSLTLLRMLALAPALVDAGGPGLVPSKLDALRGRLDELIAEGHRALVFSQFTSFLDIVEADLRAHGIGVVRLDGSTTRRAAVVDAFRKGDDPVFLISLKAGGVGLTLTEADYVFLLDPWWNPAAEQQAIDRTHRIGQERPVSVYRLIAAGTIEEKVVELQRRKARLISAVLDADGAFSNALTADDIRHLLA</sequence>
<accession>A0ABX2WGK3</accession>
<dbReference type="EMBL" id="LZEM01000021">
    <property type="protein sequence ID" value="OAZ39843.1"/>
    <property type="molecule type" value="Genomic_DNA"/>
</dbReference>
<dbReference type="Gene3D" id="3.40.50.10810">
    <property type="entry name" value="Tandem AAA-ATPase domain"/>
    <property type="match status" value="1"/>
</dbReference>
<dbReference type="SMART" id="SM00490">
    <property type="entry name" value="HELICc"/>
    <property type="match status" value="1"/>
</dbReference>
<dbReference type="SUPFAM" id="SSF52540">
    <property type="entry name" value="P-loop containing nucleoside triphosphate hydrolases"/>
    <property type="match status" value="2"/>
</dbReference>
<dbReference type="PROSITE" id="PS51194">
    <property type="entry name" value="HELICASE_CTER"/>
    <property type="match status" value="1"/>
</dbReference>
<dbReference type="PANTHER" id="PTHR45629:SF7">
    <property type="entry name" value="DNA EXCISION REPAIR PROTEIN ERCC-6-RELATED"/>
    <property type="match status" value="1"/>
</dbReference>
<dbReference type="InterPro" id="IPR038718">
    <property type="entry name" value="SNF2-like_sf"/>
</dbReference>
<protein>
    <submittedName>
        <fullName evidence="4">DNA/RNA helicase</fullName>
    </submittedName>
</protein>
<dbReference type="Gene3D" id="3.40.50.300">
    <property type="entry name" value="P-loop containing nucleotide triphosphate hydrolases"/>
    <property type="match status" value="1"/>
</dbReference>
<gene>
    <name evidence="4" type="ORF">A9Z40_08545</name>
</gene>
<dbReference type="InterPro" id="IPR050496">
    <property type="entry name" value="SNF2_RAD54_helicase_repair"/>
</dbReference>
<dbReference type="PANTHER" id="PTHR45629">
    <property type="entry name" value="SNF2/RAD54 FAMILY MEMBER"/>
    <property type="match status" value="1"/>
</dbReference>
<dbReference type="InterPro" id="IPR027417">
    <property type="entry name" value="P-loop_NTPase"/>
</dbReference>
<dbReference type="InterPro" id="IPR001650">
    <property type="entry name" value="Helicase_C-like"/>
</dbReference>
<evidence type="ECO:0000259" key="2">
    <source>
        <dbReference type="PROSITE" id="PS51192"/>
    </source>
</evidence>
<feature type="domain" description="Helicase C-terminal" evidence="3">
    <location>
        <begin position="821"/>
        <end position="962"/>
    </location>
</feature>
<evidence type="ECO:0000313" key="4">
    <source>
        <dbReference type="EMBL" id="OAZ39843.1"/>
    </source>
</evidence>
<keyword evidence="1" id="KW-0378">Hydrolase</keyword>
<evidence type="ECO:0000313" key="5">
    <source>
        <dbReference type="Proteomes" id="UP000093918"/>
    </source>
</evidence>
<organism evidence="4 5">
    <name type="scientific">Microbacterium arborescens</name>
    <dbReference type="NCBI Taxonomy" id="33883"/>
    <lineage>
        <taxon>Bacteria</taxon>
        <taxon>Bacillati</taxon>
        <taxon>Actinomycetota</taxon>
        <taxon>Actinomycetes</taxon>
        <taxon>Micrococcales</taxon>
        <taxon>Microbacteriaceae</taxon>
        <taxon>Microbacterium</taxon>
    </lineage>
</organism>
<evidence type="ECO:0000259" key="3">
    <source>
        <dbReference type="PROSITE" id="PS51194"/>
    </source>
</evidence>
<dbReference type="InterPro" id="IPR049730">
    <property type="entry name" value="SNF2/RAD54-like_C"/>
</dbReference>
<evidence type="ECO:0000256" key="1">
    <source>
        <dbReference type="ARBA" id="ARBA00022801"/>
    </source>
</evidence>
<keyword evidence="5" id="KW-1185">Reference proteome</keyword>
<keyword evidence="4" id="KW-0547">Nucleotide-binding</keyword>
<proteinExistence type="predicted"/>
<dbReference type="InterPro" id="IPR000330">
    <property type="entry name" value="SNF2_N"/>
</dbReference>
<dbReference type="CDD" id="cd18793">
    <property type="entry name" value="SF2_C_SNF"/>
    <property type="match status" value="1"/>
</dbReference>
<dbReference type="Proteomes" id="UP000093918">
    <property type="component" value="Unassembled WGS sequence"/>
</dbReference>
<dbReference type="Pfam" id="PF00271">
    <property type="entry name" value="Helicase_C"/>
    <property type="match status" value="1"/>
</dbReference>
<dbReference type="SMART" id="SM00487">
    <property type="entry name" value="DEXDc"/>
    <property type="match status" value="1"/>
</dbReference>
<reference evidence="5" key="1">
    <citation type="submission" date="2016-06" db="EMBL/GenBank/DDBJ databases">
        <title>Genome sequencing of cellulolytic organisms.</title>
        <authorList>
            <person name="Bohra V."/>
            <person name="Dafale N.A."/>
            <person name="Purohit H.J."/>
        </authorList>
    </citation>
    <scope>NUCLEOTIDE SEQUENCE [LARGE SCALE GENOMIC DNA]</scope>
    <source>
        <strain evidence="5">ND21</strain>
    </source>
</reference>
<dbReference type="RefSeq" id="WP_064956713.1">
    <property type="nucleotide sequence ID" value="NZ_LZEM01000021.1"/>
</dbReference>
<comment type="caution">
    <text evidence="4">The sequence shown here is derived from an EMBL/GenBank/DDBJ whole genome shotgun (WGS) entry which is preliminary data.</text>
</comment>
<dbReference type="PROSITE" id="PS51192">
    <property type="entry name" value="HELICASE_ATP_BIND_1"/>
    <property type="match status" value="1"/>
</dbReference>
<name>A0ABX2WGK3_9MICO</name>
<keyword evidence="4" id="KW-0067">ATP-binding</keyword>
<dbReference type="GO" id="GO:0004386">
    <property type="term" value="F:helicase activity"/>
    <property type="evidence" value="ECO:0007669"/>
    <property type="project" value="UniProtKB-KW"/>
</dbReference>
<keyword evidence="4" id="KW-0347">Helicase</keyword>
<feature type="domain" description="Helicase ATP-binding" evidence="2">
    <location>
        <begin position="527"/>
        <end position="683"/>
    </location>
</feature>
<dbReference type="InterPro" id="IPR014001">
    <property type="entry name" value="Helicase_ATP-bd"/>
</dbReference>
<dbReference type="Pfam" id="PF00176">
    <property type="entry name" value="SNF2-rel_dom"/>
    <property type="match status" value="1"/>
</dbReference>